<evidence type="ECO:0000313" key="8">
    <source>
        <dbReference type="EMBL" id="KAK6643774.1"/>
    </source>
</evidence>
<keyword evidence="4 6" id="KW-1133">Transmembrane helix</keyword>
<comment type="caution">
    <text evidence="6">Lacks conserved residue(s) required for the propagation of feature annotation.</text>
</comment>
<evidence type="ECO:0000256" key="5">
    <source>
        <dbReference type="ARBA" id="ARBA00023136"/>
    </source>
</evidence>
<evidence type="ECO:0000256" key="4">
    <source>
        <dbReference type="ARBA" id="ARBA00022989"/>
    </source>
</evidence>
<dbReference type="GO" id="GO:0007165">
    <property type="term" value="P:signal transduction"/>
    <property type="evidence" value="ECO:0007669"/>
    <property type="project" value="UniProtKB-KW"/>
</dbReference>
<gene>
    <name evidence="8" type="ORF">RUM43_000037</name>
</gene>
<protein>
    <recommendedName>
        <fullName evidence="6">Gustatory receptor</fullName>
    </recommendedName>
</protein>
<evidence type="ECO:0000256" key="1">
    <source>
        <dbReference type="ARBA" id="ARBA00004651"/>
    </source>
</evidence>
<name>A0AAN8SD83_POLSC</name>
<dbReference type="Proteomes" id="UP001372834">
    <property type="component" value="Unassembled WGS sequence"/>
</dbReference>
<feature type="transmembrane region" description="Helical" evidence="6">
    <location>
        <begin position="226"/>
        <end position="243"/>
    </location>
</feature>
<dbReference type="GO" id="GO:0005886">
    <property type="term" value="C:plasma membrane"/>
    <property type="evidence" value="ECO:0007669"/>
    <property type="project" value="UniProtKB-SubCell"/>
</dbReference>
<accession>A0AAN8SD83</accession>
<organism evidence="8 9">
    <name type="scientific">Polyplax serrata</name>
    <name type="common">Common mouse louse</name>
    <dbReference type="NCBI Taxonomy" id="468196"/>
    <lineage>
        <taxon>Eukaryota</taxon>
        <taxon>Metazoa</taxon>
        <taxon>Ecdysozoa</taxon>
        <taxon>Arthropoda</taxon>
        <taxon>Hexapoda</taxon>
        <taxon>Insecta</taxon>
        <taxon>Pterygota</taxon>
        <taxon>Neoptera</taxon>
        <taxon>Paraneoptera</taxon>
        <taxon>Psocodea</taxon>
        <taxon>Troctomorpha</taxon>
        <taxon>Phthiraptera</taxon>
        <taxon>Anoplura</taxon>
        <taxon>Polyplacidae</taxon>
        <taxon>Polyplax</taxon>
    </lineage>
</organism>
<dbReference type="Pfam" id="PF08395">
    <property type="entry name" value="7tm_7"/>
    <property type="match status" value="1"/>
</dbReference>
<dbReference type="GO" id="GO:0050909">
    <property type="term" value="P:sensory perception of taste"/>
    <property type="evidence" value="ECO:0007669"/>
    <property type="project" value="InterPro"/>
</dbReference>
<evidence type="ECO:0000313" key="9">
    <source>
        <dbReference type="Proteomes" id="UP001372834"/>
    </source>
</evidence>
<comment type="caution">
    <text evidence="8">The sequence shown here is derived from an EMBL/GenBank/DDBJ whole genome shotgun (WGS) entry which is preliminary data.</text>
</comment>
<comment type="similarity">
    <text evidence="6">Belongs to the insect chemoreceptor superfamily. Gustatory receptor (GR) family.</text>
</comment>
<feature type="chain" id="PRO_5042937142" description="Gustatory receptor" evidence="7">
    <location>
        <begin position="24"/>
        <end position="345"/>
    </location>
</feature>
<dbReference type="InterPro" id="IPR013604">
    <property type="entry name" value="7TM_chemorcpt"/>
</dbReference>
<dbReference type="EMBL" id="JAWJWE010000001">
    <property type="protein sequence ID" value="KAK6643774.1"/>
    <property type="molecule type" value="Genomic_DNA"/>
</dbReference>
<reference evidence="8 9" key="1">
    <citation type="submission" date="2023-10" db="EMBL/GenBank/DDBJ databases">
        <title>Genomes of two closely related lineages of the louse Polyplax serrata with different host specificities.</title>
        <authorList>
            <person name="Martinu J."/>
            <person name="Tarabai H."/>
            <person name="Stefka J."/>
            <person name="Hypsa V."/>
        </authorList>
    </citation>
    <scope>NUCLEOTIDE SEQUENCE [LARGE SCALE GENOMIC DNA]</scope>
    <source>
        <strain evidence="8">HR10_N</strain>
    </source>
</reference>
<keyword evidence="3 6" id="KW-0812">Transmembrane</keyword>
<keyword evidence="6" id="KW-0675">Receptor</keyword>
<keyword evidence="6" id="KW-0807">Transducer</keyword>
<comment type="function">
    <text evidence="6">Gustatory receptor which mediates acceptance or avoidance behavior, depending on its substrates.</text>
</comment>
<comment type="subcellular location">
    <subcellularLocation>
        <location evidence="1 6">Cell membrane</location>
        <topology evidence="1 6">Multi-pass membrane protein</topology>
    </subcellularLocation>
</comment>
<feature type="transmembrane region" description="Helical" evidence="6">
    <location>
        <begin position="255"/>
        <end position="276"/>
    </location>
</feature>
<evidence type="ECO:0000256" key="6">
    <source>
        <dbReference type="RuleBase" id="RU363108"/>
    </source>
</evidence>
<keyword evidence="2 6" id="KW-1003">Cell membrane</keyword>
<keyword evidence="5 6" id="KW-0472">Membrane</keyword>
<keyword evidence="7" id="KW-0732">Signal</keyword>
<dbReference type="AlphaFoldDB" id="A0AAN8SD83"/>
<feature type="transmembrane region" description="Helical" evidence="6">
    <location>
        <begin position="123"/>
        <end position="144"/>
    </location>
</feature>
<feature type="transmembrane region" description="Helical" evidence="6">
    <location>
        <begin position="34"/>
        <end position="53"/>
    </location>
</feature>
<evidence type="ECO:0000256" key="3">
    <source>
        <dbReference type="ARBA" id="ARBA00022692"/>
    </source>
</evidence>
<feature type="signal peptide" evidence="7">
    <location>
        <begin position="1"/>
        <end position="23"/>
    </location>
</feature>
<evidence type="ECO:0000256" key="7">
    <source>
        <dbReference type="SAM" id="SignalP"/>
    </source>
</evidence>
<sequence>MNFLVNLSTILFLGYIFSQVVVSQNNPTIYKTSPIVFPLFAQCLIVINIMFILSGNTHNRKFINIINHFGPIKDCLTRNFGVFPLRSSPEVKWIVCGGITALFLETAIKLVIEFHLLLSYPRIIRVVHYFTSFCVTFVCIHFIATMAHLRDNYAFVNCFINKMIGQANREVLGLEKNKKAPTKNCCLPHTTTDKLELKKKFRTWMTAYMNLRDVEHVVDQVFGKEIFLILLSVFSCFIINVYYLVAMNLYKTGNIWINICFVIGLMEGVVVLYVVIRAAETTANEANRIKEDIFYFPLIPSNWFLYNQIRYFMMYLHYNPTQFHAWVFYTVSYSSFFKVRFYHYC</sequence>
<evidence type="ECO:0000256" key="2">
    <source>
        <dbReference type="ARBA" id="ARBA00022475"/>
    </source>
</evidence>
<proteinExistence type="inferred from homology"/>